<feature type="transmembrane region" description="Helical" evidence="6">
    <location>
        <begin position="36"/>
        <end position="56"/>
    </location>
</feature>
<dbReference type="PANTHER" id="PTHR43027">
    <property type="entry name" value="DOXORUBICIN RESISTANCE ABC TRANSPORTER PERMEASE PROTEIN DRRC-RELATED"/>
    <property type="match status" value="1"/>
</dbReference>
<feature type="transmembrane region" description="Helical" evidence="6">
    <location>
        <begin position="152"/>
        <end position="173"/>
    </location>
</feature>
<feature type="domain" description="ABC-2 type transporter transmembrane" evidence="7">
    <location>
        <begin position="20"/>
        <end position="225"/>
    </location>
</feature>
<dbReference type="Proteomes" id="UP001250214">
    <property type="component" value="Unassembled WGS sequence"/>
</dbReference>
<dbReference type="InterPro" id="IPR013525">
    <property type="entry name" value="ABC2_TM"/>
</dbReference>
<dbReference type="PRINTS" id="PR00173">
    <property type="entry name" value="EDTRNSPORT"/>
</dbReference>
<evidence type="ECO:0000313" key="8">
    <source>
        <dbReference type="EMBL" id="MDS1269845.1"/>
    </source>
</evidence>
<dbReference type="Pfam" id="PF01061">
    <property type="entry name" value="ABC2_membrane"/>
    <property type="match status" value="1"/>
</dbReference>
<keyword evidence="5" id="KW-0046">Antibiotic resistance</keyword>
<evidence type="ECO:0000256" key="2">
    <source>
        <dbReference type="ARBA" id="ARBA00022692"/>
    </source>
</evidence>
<dbReference type="InterPro" id="IPR052902">
    <property type="entry name" value="ABC-2_transporter"/>
</dbReference>
<keyword evidence="4 6" id="KW-0472">Membrane</keyword>
<feature type="transmembrane region" description="Helical" evidence="6">
    <location>
        <begin position="111"/>
        <end position="140"/>
    </location>
</feature>
<dbReference type="PIRSF" id="PIRSF006648">
    <property type="entry name" value="DrrB"/>
    <property type="match status" value="1"/>
</dbReference>
<proteinExistence type="predicted"/>
<accession>A0ABU2H3G6</accession>
<evidence type="ECO:0000256" key="3">
    <source>
        <dbReference type="ARBA" id="ARBA00022989"/>
    </source>
</evidence>
<protein>
    <submittedName>
        <fullName evidence="8">ABC transporter permease</fullName>
    </submittedName>
</protein>
<keyword evidence="2 6" id="KW-0812">Transmembrane</keyword>
<feature type="transmembrane region" description="Helical" evidence="6">
    <location>
        <begin position="179"/>
        <end position="198"/>
    </location>
</feature>
<feature type="transmembrane region" description="Helical" evidence="6">
    <location>
        <begin position="234"/>
        <end position="255"/>
    </location>
</feature>
<name>A0ABU2H3G6_9ACTN</name>
<keyword evidence="3 6" id="KW-1133">Transmembrane helix</keyword>
<comment type="caution">
    <text evidence="8">The sequence shown here is derived from an EMBL/GenBank/DDBJ whole genome shotgun (WGS) entry which is preliminary data.</text>
</comment>
<evidence type="ECO:0000256" key="5">
    <source>
        <dbReference type="ARBA" id="ARBA00023251"/>
    </source>
</evidence>
<evidence type="ECO:0000313" key="9">
    <source>
        <dbReference type="Proteomes" id="UP001250214"/>
    </source>
</evidence>
<evidence type="ECO:0000256" key="6">
    <source>
        <dbReference type="SAM" id="Phobius"/>
    </source>
</evidence>
<organism evidence="8 9">
    <name type="scientific">Lipingzhangella rawalii</name>
    <dbReference type="NCBI Taxonomy" id="2055835"/>
    <lineage>
        <taxon>Bacteria</taxon>
        <taxon>Bacillati</taxon>
        <taxon>Actinomycetota</taxon>
        <taxon>Actinomycetes</taxon>
        <taxon>Streptosporangiales</taxon>
        <taxon>Nocardiopsidaceae</taxon>
        <taxon>Lipingzhangella</taxon>
    </lineage>
</organism>
<comment type="subcellular location">
    <subcellularLocation>
        <location evidence="1">Membrane</location>
        <topology evidence="1">Multi-pass membrane protein</topology>
    </subcellularLocation>
</comment>
<keyword evidence="9" id="KW-1185">Reference proteome</keyword>
<evidence type="ECO:0000259" key="7">
    <source>
        <dbReference type="Pfam" id="PF01061"/>
    </source>
</evidence>
<evidence type="ECO:0000256" key="1">
    <source>
        <dbReference type="ARBA" id="ARBA00004141"/>
    </source>
</evidence>
<evidence type="ECO:0000256" key="4">
    <source>
        <dbReference type="ARBA" id="ARBA00023136"/>
    </source>
</evidence>
<dbReference type="InterPro" id="IPR000412">
    <property type="entry name" value="ABC_2_transport"/>
</dbReference>
<dbReference type="EMBL" id="JAVLVT010000002">
    <property type="protein sequence ID" value="MDS1269845.1"/>
    <property type="molecule type" value="Genomic_DNA"/>
</dbReference>
<dbReference type="PANTHER" id="PTHR43027:SF2">
    <property type="entry name" value="TRANSPORT PERMEASE PROTEIN"/>
    <property type="match status" value="1"/>
</dbReference>
<reference evidence="9" key="1">
    <citation type="submission" date="2023-07" db="EMBL/GenBank/DDBJ databases">
        <title>Novel species in the genus Lipingzhangella isolated from Sambhar Salt Lake.</title>
        <authorList>
            <person name="Jiya N."/>
            <person name="Kajale S."/>
            <person name="Sharma A."/>
        </authorList>
    </citation>
    <scope>NUCLEOTIDE SEQUENCE [LARGE SCALE GENOMIC DNA]</scope>
    <source>
        <strain evidence="9">LS1_29</strain>
    </source>
</reference>
<feature type="transmembrane region" description="Helical" evidence="6">
    <location>
        <begin position="68"/>
        <end position="91"/>
    </location>
</feature>
<sequence>MTTSTTTLPARRPGIGSWLMLIRCEAKMVARDTAGLVVPIGLPLLILVMNASMAADEEVVAGRSALDIYVLPIVFTIVIATIGVINMPSFLATYRKTGVLRRLAVTPAHPAMVLIAQVVVSLLQAIVGITLAFGVALVFFDATLPMHAGAALGVVALTIAAMYALGMVVAAVAPTPNAALAFGLVGFFALGALGGMFGGQDSLPDTLARLGEWLPFGAAVDALSHAWMGESVDASNILVLIAFTVVGGLVAALFFRWDR</sequence>
<gene>
    <name evidence="8" type="ORF">RIF23_06000</name>
</gene>
<dbReference type="RefSeq" id="WP_310911382.1">
    <property type="nucleotide sequence ID" value="NZ_JAVLVT010000002.1"/>
</dbReference>